<evidence type="ECO:0000313" key="2">
    <source>
        <dbReference type="Proteomes" id="UP001548189"/>
    </source>
</evidence>
<dbReference type="InterPro" id="IPR010089">
    <property type="entry name" value="Flavoprotein_WrbA-like"/>
</dbReference>
<dbReference type="NCBIfam" id="TIGR01755">
    <property type="entry name" value="flav_wrbA"/>
    <property type="match status" value="1"/>
</dbReference>
<dbReference type="EMBL" id="JBEVCJ010000001">
    <property type="protein sequence ID" value="MET1253642.1"/>
    <property type="molecule type" value="Genomic_DNA"/>
</dbReference>
<organism evidence="1 2">
    <name type="scientific">Aliikangiella maris</name>
    <dbReference type="NCBI Taxonomy" id="3162458"/>
    <lineage>
        <taxon>Bacteria</taxon>
        <taxon>Pseudomonadati</taxon>
        <taxon>Pseudomonadota</taxon>
        <taxon>Gammaproteobacteria</taxon>
        <taxon>Oceanospirillales</taxon>
        <taxon>Pleioneaceae</taxon>
        <taxon>Aliikangiella</taxon>
    </lineage>
</organism>
<dbReference type="PROSITE" id="PS50902">
    <property type="entry name" value="FLAVODOXIN_LIKE"/>
    <property type="match status" value="1"/>
</dbReference>
<name>A0ABV2BPX5_9GAMM</name>
<dbReference type="InterPro" id="IPR005025">
    <property type="entry name" value="FMN_Rdtase-like_dom"/>
</dbReference>
<proteinExistence type="predicted"/>
<sequence length="197" mass="21255">MSAQVLILYYSHGGKTRQLAQLIARGVNQLGAQAVLRTVPTVSDNIEKSQSAIPEQGDLYASQQDLLTCDGLIVGSPTRFGNMAAALKYFIDGTSELWMQGKLAGKPVSCFTSTASLHGGQESTLLSMMIPFLHHGMLICGLPYRETALLHTTTGGTPYGVTHWSGNDNQHAISEHEKQLAIAQGKRVAEFAIKLKD</sequence>
<dbReference type="GO" id="GO:0003955">
    <property type="term" value="F:NAD(P)H dehydrogenase (quinone) activity"/>
    <property type="evidence" value="ECO:0007669"/>
    <property type="project" value="UniProtKB-EC"/>
</dbReference>
<dbReference type="EC" id="1.6.5.2" evidence="1"/>
<dbReference type="Pfam" id="PF03358">
    <property type="entry name" value="FMN_red"/>
    <property type="match status" value="1"/>
</dbReference>
<comment type="caution">
    <text evidence="1">The sequence shown here is derived from an EMBL/GenBank/DDBJ whole genome shotgun (WGS) entry which is preliminary data.</text>
</comment>
<accession>A0ABV2BPX5</accession>
<dbReference type="InterPro" id="IPR008254">
    <property type="entry name" value="Flavodoxin/NO_synth"/>
</dbReference>
<dbReference type="NCBIfam" id="NF002999">
    <property type="entry name" value="PRK03767.1"/>
    <property type="match status" value="1"/>
</dbReference>
<keyword evidence="2" id="KW-1185">Reference proteome</keyword>
<dbReference type="PANTHER" id="PTHR30546">
    <property type="entry name" value="FLAVODOXIN-RELATED PROTEIN WRBA-RELATED"/>
    <property type="match status" value="1"/>
</dbReference>
<gene>
    <name evidence="1" type="primary">wrbA</name>
    <name evidence="1" type="ORF">ABVT43_00740</name>
</gene>
<dbReference type="SUPFAM" id="SSF52218">
    <property type="entry name" value="Flavoproteins"/>
    <property type="match status" value="1"/>
</dbReference>
<dbReference type="InterPro" id="IPR001226">
    <property type="entry name" value="Flavodoxin_CS"/>
</dbReference>
<protein>
    <submittedName>
        <fullName evidence="1">NAD(P)H:quinone oxidoreductase</fullName>
        <ecNumber evidence="1">1.6.5.2</ecNumber>
    </submittedName>
</protein>
<reference evidence="1 2" key="1">
    <citation type="submission" date="2024-06" db="EMBL/GenBank/DDBJ databases">
        <authorList>
            <person name="Li F."/>
        </authorList>
    </citation>
    <scope>NUCLEOTIDE SEQUENCE [LARGE SCALE GENOMIC DNA]</scope>
    <source>
        <strain evidence="1 2">GXAS 311</strain>
    </source>
</reference>
<dbReference type="InterPro" id="IPR029039">
    <property type="entry name" value="Flavoprotein-like_sf"/>
</dbReference>
<evidence type="ECO:0000313" key="1">
    <source>
        <dbReference type="EMBL" id="MET1253642.1"/>
    </source>
</evidence>
<dbReference type="PROSITE" id="PS00201">
    <property type="entry name" value="FLAVODOXIN"/>
    <property type="match status" value="1"/>
</dbReference>
<keyword evidence="1" id="KW-0560">Oxidoreductase</keyword>
<dbReference type="Proteomes" id="UP001548189">
    <property type="component" value="Unassembled WGS sequence"/>
</dbReference>
<dbReference type="PANTHER" id="PTHR30546:SF23">
    <property type="entry name" value="FLAVOPROTEIN-LIKE PROTEIN YCP4-RELATED"/>
    <property type="match status" value="1"/>
</dbReference>
<dbReference type="Gene3D" id="3.40.50.360">
    <property type="match status" value="1"/>
</dbReference>